<keyword evidence="1" id="KW-0812">Transmembrane</keyword>
<dbReference type="OrthoDB" id="2428135at2759"/>
<evidence type="ECO:0000313" key="2">
    <source>
        <dbReference type="EMBL" id="CAG8646374.1"/>
    </source>
</evidence>
<organism evidence="2 3">
    <name type="scientific">Dentiscutata erythropus</name>
    <dbReference type="NCBI Taxonomy" id="1348616"/>
    <lineage>
        <taxon>Eukaryota</taxon>
        <taxon>Fungi</taxon>
        <taxon>Fungi incertae sedis</taxon>
        <taxon>Mucoromycota</taxon>
        <taxon>Glomeromycotina</taxon>
        <taxon>Glomeromycetes</taxon>
        <taxon>Diversisporales</taxon>
        <taxon>Gigasporaceae</taxon>
        <taxon>Dentiscutata</taxon>
    </lineage>
</organism>
<comment type="caution">
    <text evidence="2">The sequence shown here is derived from an EMBL/GenBank/DDBJ whole genome shotgun (WGS) entry which is preliminary data.</text>
</comment>
<dbReference type="AlphaFoldDB" id="A0A9N9DSB9"/>
<dbReference type="EMBL" id="CAJVPY010005592">
    <property type="protein sequence ID" value="CAG8646374.1"/>
    <property type="molecule type" value="Genomic_DNA"/>
</dbReference>
<keyword evidence="1" id="KW-0472">Membrane</keyword>
<reference evidence="2" key="1">
    <citation type="submission" date="2021-06" db="EMBL/GenBank/DDBJ databases">
        <authorList>
            <person name="Kallberg Y."/>
            <person name="Tangrot J."/>
            <person name="Rosling A."/>
        </authorList>
    </citation>
    <scope>NUCLEOTIDE SEQUENCE</scope>
    <source>
        <strain evidence="2">MA453B</strain>
    </source>
</reference>
<feature type="transmembrane region" description="Helical" evidence="1">
    <location>
        <begin position="76"/>
        <end position="107"/>
    </location>
</feature>
<keyword evidence="3" id="KW-1185">Reference proteome</keyword>
<evidence type="ECO:0000313" key="3">
    <source>
        <dbReference type="Proteomes" id="UP000789405"/>
    </source>
</evidence>
<proteinExistence type="predicted"/>
<accession>A0A9N9DSB9</accession>
<dbReference type="Pfam" id="PF16015">
    <property type="entry name" value="Promethin"/>
    <property type="match status" value="1"/>
</dbReference>
<dbReference type="Proteomes" id="UP000789405">
    <property type="component" value="Unassembled WGS sequence"/>
</dbReference>
<sequence>MMFSEKFKSTEESVKNVGTGIYSSLPEWVRSIGDYSYDIASRYQILKDFAFAFGALFVFPLLLFISWSIGSLVTTVIIWAVAYAAINGFLIGGALLVLIPVFIITLVTAATITSITTICRGTVWTVRLGETFTRVRTSGNTSEEVFAENGDVFEESMYEEDMKQLECANTMKRLVFIDKLNRYFSRAKRVPGVVITEMIKLSPYHALVFICCVLLAKAW</sequence>
<feature type="transmembrane region" description="Helical" evidence="1">
    <location>
        <begin position="49"/>
        <end position="70"/>
    </location>
</feature>
<protein>
    <submittedName>
        <fullName evidence="2">172_t:CDS:1</fullName>
    </submittedName>
</protein>
<gene>
    <name evidence="2" type="ORF">DERYTH_LOCUS9939</name>
</gene>
<evidence type="ECO:0000256" key="1">
    <source>
        <dbReference type="SAM" id="Phobius"/>
    </source>
</evidence>
<keyword evidence="1" id="KW-1133">Transmembrane helix</keyword>
<name>A0A9N9DSB9_9GLOM</name>